<sequence>MMMMKKEWFNLFKGLRFGDDVDDKELCCLNLFKGWWILEKICSPARKICEAKRKHKLAFRLAKSLIALDDLWIEDVISKISSAIS</sequence>
<evidence type="ECO:0000313" key="2">
    <source>
        <dbReference type="Proteomes" id="UP001163603"/>
    </source>
</evidence>
<evidence type="ECO:0000313" key="1">
    <source>
        <dbReference type="EMBL" id="KAJ0017123.1"/>
    </source>
</evidence>
<comment type="caution">
    <text evidence="1">The sequence shown here is derived from an EMBL/GenBank/DDBJ whole genome shotgun (WGS) entry which is preliminary data.</text>
</comment>
<dbReference type="EMBL" id="CM047747">
    <property type="protein sequence ID" value="KAJ0017123.1"/>
    <property type="molecule type" value="Genomic_DNA"/>
</dbReference>
<gene>
    <name evidence="1" type="ORF">Pint_09748</name>
</gene>
<keyword evidence="2" id="KW-1185">Reference proteome</keyword>
<dbReference type="Proteomes" id="UP001163603">
    <property type="component" value="Chromosome 12"/>
</dbReference>
<reference evidence="2" key="1">
    <citation type="journal article" date="2023" name="G3 (Bethesda)">
        <title>Genome assembly and association tests identify interacting loci associated with vigor, precocity, and sex in interspecific pistachio rootstocks.</title>
        <authorList>
            <person name="Palmer W."/>
            <person name="Jacygrad E."/>
            <person name="Sagayaradj S."/>
            <person name="Cavanaugh K."/>
            <person name="Han R."/>
            <person name="Bertier L."/>
            <person name="Beede B."/>
            <person name="Kafkas S."/>
            <person name="Golino D."/>
            <person name="Preece J."/>
            <person name="Michelmore R."/>
        </authorList>
    </citation>
    <scope>NUCLEOTIDE SEQUENCE [LARGE SCALE GENOMIC DNA]</scope>
</reference>
<name>A0ACC0XHN9_9ROSI</name>
<protein>
    <submittedName>
        <fullName evidence="1">Uncharacterized protein</fullName>
    </submittedName>
</protein>
<organism evidence="1 2">
    <name type="scientific">Pistacia integerrima</name>
    <dbReference type="NCBI Taxonomy" id="434235"/>
    <lineage>
        <taxon>Eukaryota</taxon>
        <taxon>Viridiplantae</taxon>
        <taxon>Streptophyta</taxon>
        <taxon>Embryophyta</taxon>
        <taxon>Tracheophyta</taxon>
        <taxon>Spermatophyta</taxon>
        <taxon>Magnoliopsida</taxon>
        <taxon>eudicotyledons</taxon>
        <taxon>Gunneridae</taxon>
        <taxon>Pentapetalae</taxon>
        <taxon>rosids</taxon>
        <taxon>malvids</taxon>
        <taxon>Sapindales</taxon>
        <taxon>Anacardiaceae</taxon>
        <taxon>Pistacia</taxon>
    </lineage>
</organism>
<proteinExistence type="predicted"/>
<accession>A0ACC0XHN9</accession>